<accession>A0A427A492</accession>
<name>A0A427A492_ENSVE</name>
<feature type="chain" id="PRO_5019410129" description="Pectinesterase inhibitor domain-containing protein" evidence="1">
    <location>
        <begin position="28"/>
        <end position="127"/>
    </location>
</feature>
<organism evidence="2 3">
    <name type="scientific">Ensete ventricosum</name>
    <name type="common">Abyssinian banana</name>
    <name type="synonym">Musa ensete</name>
    <dbReference type="NCBI Taxonomy" id="4639"/>
    <lineage>
        <taxon>Eukaryota</taxon>
        <taxon>Viridiplantae</taxon>
        <taxon>Streptophyta</taxon>
        <taxon>Embryophyta</taxon>
        <taxon>Tracheophyta</taxon>
        <taxon>Spermatophyta</taxon>
        <taxon>Magnoliopsida</taxon>
        <taxon>Liliopsida</taxon>
        <taxon>Zingiberales</taxon>
        <taxon>Musaceae</taxon>
        <taxon>Ensete</taxon>
    </lineage>
</organism>
<evidence type="ECO:0008006" key="4">
    <source>
        <dbReference type="Google" id="ProtNLM"/>
    </source>
</evidence>
<evidence type="ECO:0000313" key="3">
    <source>
        <dbReference type="Proteomes" id="UP000287651"/>
    </source>
</evidence>
<dbReference type="Proteomes" id="UP000287651">
    <property type="component" value="Unassembled WGS sequence"/>
</dbReference>
<reference evidence="2 3" key="1">
    <citation type="journal article" date="2014" name="Agronomy (Basel)">
        <title>A Draft Genome Sequence for Ensete ventricosum, the Drought-Tolerant Tree Against Hunger.</title>
        <authorList>
            <person name="Harrison J."/>
            <person name="Moore K.A."/>
            <person name="Paszkiewicz K."/>
            <person name="Jones T."/>
            <person name="Grant M."/>
            <person name="Ambacheew D."/>
            <person name="Muzemil S."/>
            <person name="Studholme D.J."/>
        </authorList>
    </citation>
    <scope>NUCLEOTIDE SEQUENCE [LARGE SCALE GENOMIC DNA]</scope>
</reference>
<comment type="caution">
    <text evidence="2">The sequence shown here is derived from an EMBL/GenBank/DDBJ whole genome shotgun (WGS) entry which is preliminary data.</text>
</comment>
<evidence type="ECO:0000256" key="1">
    <source>
        <dbReference type="SAM" id="SignalP"/>
    </source>
</evidence>
<feature type="signal peptide" evidence="1">
    <location>
        <begin position="1"/>
        <end position="27"/>
    </location>
</feature>
<keyword evidence="1" id="KW-0732">Signal</keyword>
<dbReference type="AlphaFoldDB" id="A0A427A492"/>
<protein>
    <recommendedName>
        <fullName evidence="4">Pectinesterase inhibitor domain-containing protein</fullName>
    </recommendedName>
</protein>
<evidence type="ECO:0000313" key="2">
    <source>
        <dbReference type="EMBL" id="RRT71065.1"/>
    </source>
</evidence>
<dbReference type="EMBL" id="AMZH03003815">
    <property type="protein sequence ID" value="RRT71065.1"/>
    <property type="molecule type" value="Genomic_DNA"/>
</dbReference>
<gene>
    <name evidence="2" type="ORF">B296_00033583</name>
</gene>
<sequence>MALPRASSFPLLHVVLIFLSLLCFASSYCGVLAAGDASQGAESASASPSCNLTSQDVNPRSHYCLVKVNNWLNGDERPSLDGLSARFGALLPSSVSKASKLPAILANPLNSCNNLSLKVNIQFYPLT</sequence>
<proteinExistence type="predicted"/>